<reference evidence="1" key="1">
    <citation type="submission" date="2022-05" db="EMBL/GenBank/DDBJ databases">
        <authorList>
            <person name="Coplen S."/>
            <person name="Charmaine M."/>
            <person name="Arellano J."/>
            <person name="Gebhart K."/>
            <person name="Hall K."/>
            <person name="Horky S."/>
            <person name="Lamsal A."/>
            <person name="Nakata S."/>
            <person name="Pridemore C."/>
            <person name="Schweikhart T."/>
            <person name="Williams K."/>
            <person name="Kotturi H."/>
            <person name="Pollenz R.S."/>
            <person name="Garlena R.A."/>
            <person name="Russell D.A."/>
            <person name="Jacobs-Sera D."/>
            <person name="Hatfull G.F."/>
        </authorList>
    </citation>
    <scope>NUCLEOTIDE SEQUENCE</scope>
</reference>
<dbReference type="RefSeq" id="YP_010750695.1">
    <property type="nucleotide sequence ID" value="NC_073336.1"/>
</dbReference>
<dbReference type="KEGG" id="vg:79994052"/>
<evidence type="ECO:0000313" key="1">
    <source>
        <dbReference type="EMBL" id="UUG69307.1"/>
    </source>
</evidence>
<protein>
    <submittedName>
        <fullName evidence="1">Uncharacterized protein</fullName>
    </submittedName>
</protein>
<organism evidence="1 2">
    <name type="scientific">Arthrobacter phage ScienceWizSam</name>
    <dbReference type="NCBI Taxonomy" id="2927283"/>
    <lineage>
        <taxon>Viruses</taxon>
        <taxon>Duplodnaviria</taxon>
        <taxon>Heunggongvirae</taxon>
        <taxon>Uroviricota</taxon>
        <taxon>Caudoviricetes</taxon>
        <taxon>Gordonvirus</taxon>
        <taxon>Gordonvirus sciencewizsam</taxon>
    </lineage>
</organism>
<sequence>MSASKKSKKSGSPVPKTKRELLAKKVFNRLQEGVALTAEFQAHIVPHGECLITLQQWTYLRGSILSDMALLAELEGKPSPLDIIIKSEQERVLIESWLSPESRNALSAMSSQS</sequence>
<keyword evidence="2" id="KW-1185">Reference proteome</keyword>
<dbReference type="GeneID" id="79994052"/>
<dbReference type="EMBL" id="ON645338">
    <property type="protein sequence ID" value="UUG69307.1"/>
    <property type="molecule type" value="Genomic_DNA"/>
</dbReference>
<dbReference type="Proteomes" id="UP001060292">
    <property type="component" value="Segment"/>
</dbReference>
<evidence type="ECO:0000313" key="2">
    <source>
        <dbReference type="Proteomes" id="UP001060292"/>
    </source>
</evidence>
<accession>A0A9E7P7W9</accession>
<proteinExistence type="predicted"/>
<gene>
    <name evidence="1" type="primary">63</name>
    <name evidence="1" type="ORF">SEA_SCIENCEWIZSAM_63</name>
</gene>
<name>A0A9E7P7W9_9CAUD</name>